<dbReference type="Proteomes" id="UP000286931">
    <property type="component" value="Unassembled WGS sequence"/>
</dbReference>
<proteinExistence type="predicted"/>
<dbReference type="InterPro" id="IPR000182">
    <property type="entry name" value="GNAT_dom"/>
</dbReference>
<evidence type="ECO:0000259" key="1">
    <source>
        <dbReference type="PROSITE" id="PS51186"/>
    </source>
</evidence>
<dbReference type="Gene3D" id="3.40.630.30">
    <property type="match status" value="1"/>
</dbReference>
<accession>A0A401YL68</accession>
<sequence length="184" mass="20245">MPGREVVVAEVFLRRLTRWQADQQRETVADTYVKTYGGDPSGRPEFLRRFADHIQQPGFEMVVANGGGDAAGCAYGFPPRAASGWWTGLHGELPVEVAESAAAGKVFVIVDLMVLPQHRRQGLAGRMRERLLAGTDAGFAAVRVPRDNHAALAAFRSWDWSMLGEWRPDPATSPADVWGCRLRS</sequence>
<dbReference type="PROSITE" id="PS51186">
    <property type="entry name" value="GNAT"/>
    <property type="match status" value="1"/>
</dbReference>
<feature type="domain" description="N-acetyltransferase" evidence="1">
    <location>
        <begin position="11"/>
        <end position="183"/>
    </location>
</feature>
<evidence type="ECO:0000313" key="3">
    <source>
        <dbReference type="Proteomes" id="UP000286931"/>
    </source>
</evidence>
<protein>
    <recommendedName>
        <fullName evidence="1">N-acetyltransferase domain-containing protein</fullName>
    </recommendedName>
</protein>
<dbReference type="InterPro" id="IPR016181">
    <property type="entry name" value="Acyl_CoA_acyltransferase"/>
</dbReference>
<evidence type="ECO:0000313" key="2">
    <source>
        <dbReference type="EMBL" id="GCD95352.1"/>
    </source>
</evidence>
<dbReference type="Pfam" id="PF00583">
    <property type="entry name" value="Acetyltransf_1"/>
    <property type="match status" value="1"/>
</dbReference>
<organism evidence="2 3">
    <name type="scientific">Embleya hyalina</name>
    <dbReference type="NCBI Taxonomy" id="516124"/>
    <lineage>
        <taxon>Bacteria</taxon>
        <taxon>Bacillati</taxon>
        <taxon>Actinomycetota</taxon>
        <taxon>Actinomycetes</taxon>
        <taxon>Kitasatosporales</taxon>
        <taxon>Streptomycetaceae</taxon>
        <taxon>Embleya</taxon>
    </lineage>
</organism>
<dbReference type="SUPFAM" id="SSF55729">
    <property type="entry name" value="Acyl-CoA N-acyltransferases (Nat)"/>
    <property type="match status" value="1"/>
</dbReference>
<dbReference type="EMBL" id="BIFH01000017">
    <property type="protein sequence ID" value="GCD95352.1"/>
    <property type="molecule type" value="Genomic_DNA"/>
</dbReference>
<gene>
    <name evidence="2" type="ORF">EHYA_03024</name>
</gene>
<name>A0A401YL68_9ACTN</name>
<keyword evidence="3" id="KW-1185">Reference proteome</keyword>
<dbReference type="GO" id="GO:0016747">
    <property type="term" value="F:acyltransferase activity, transferring groups other than amino-acyl groups"/>
    <property type="evidence" value="ECO:0007669"/>
    <property type="project" value="InterPro"/>
</dbReference>
<reference evidence="2 3" key="1">
    <citation type="submission" date="2018-12" db="EMBL/GenBank/DDBJ databases">
        <title>Draft genome sequence of Embleya hyalina NBRC 13850T.</title>
        <authorList>
            <person name="Komaki H."/>
            <person name="Hosoyama A."/>
            <person name="Kimura A."/>
            <person name="Ichikawa N."/>
            <person name="Tamura T."/>
        </authorList>
    </citation>
    <scope>NUCLEOTIDE SEQUENCE [LARGE SCALE GENOMIC DNA]</scope>
    <source>
        <strain evidence="2 3">NBRC 13850</strain>
    </source>
</reference>
<dbReference type="AlphaFoldDB" id="A0A401YL68"/>
<comment type="caution">
    <text evidence="2">The sequence shown here is derived from an EMBL/GenBank/DDBJ whole genome shotgun (WGS) entry which is preliminary data.</text>
</comment>